<protein>
    <recommendedName>
        <fullName evidence="4">Homeobox domain-containing protein</fullName>
    </recommendedName>
</protein>
<proteinExistence type="predicted"/>
<evidence type="ECO:0000313" key="2">
    <source>
        <dbReference type="EMBL" id="EPQ61271.1"/>
    </source>
</evidence>
<sequence>MPKPEPQDSSVPAPPKYFRISKSLRPSLKTRLTPEIIAELDALWHADPRVPTLQSRQAWALARSIEPIRVHNWFSHKKSLAERKGQIIPEGTYELDTRPPTELEKITGDDEEQENRPKKRTKRPESRSSTLSPPAGTKTKAIDEFPSSELTLVDYDSDSGDHTAFGRPLCNSGRYNSKNGERARDSGYLLSSGRPMDANTPSKRAYTPLAGDCSGSALSAKSRAQSPRATQIDSDSQCAATPQLETRLCKQGTVGSSTFTCVLCKPGPTNKGILSGSASLYGLPLEAYPPGFRGRTY</sequence>
<keyword evidence="3" id="KW-1185">Reference proteome</keyword>
<feature type="region of interest" description="Disordered" evidence="1">
    <location>
        <begin position="162"/>
        <end position="204"/>
    </location>
</feature>
<reference evidence="2 3" key="1">
    <citation type="journal article" date="2012" name="Science">
        <title>The Paleozoic origin of enzymatic lignin decomposition reconstructed from 31 fungal genomes.</title>
        <authorList>
            <person name="Floudas D."/>
            <person name="Binder M."/>
            <person name="Riley R."/>
            <person name="Barry K."/>
            <person name="Blanchette R.A."/>
            <person name="Henrissat B."/>
            <person name="Martinez A.T."/>
            <person name="Otillar R."/>
            <person name="Spatafora J.W."/>
            <person name="Yadav J.S."/>
            <person name="Aerts A."/>
            <person name="Benoit I."/>
            <person name="Boyd A."/>
            <person name="Carlson A."/>
            <person name="Copeland A."/>
            <person name="Coutinho P.M."/>
            <person name="de Vries R.P."/>
            <person name="Ferreira P."/>
            <person name="Findley K."/>
            <person name="Foster B."/>
            <person name="Gaskell J."/>
            <person name="Glotzer D."/>
            <person name="Gorecki P."/>
            <person name="Heitman J."/>
            <person name="Hesse C."/>
            <person name="Hori C."/>
            <person name="Igarashi K."/>
            <person name="Jurgens J.A."/>
            <person name="Kallen N."/>
            <person name="Kersten P."/>
            <person name="Kohler A."/>
            <person name="Kuees U."/>
            <person name="Kumar T.K.A."/>
            <person name="Kuo A."/>
            <person name="LaButti K."/>
            <person name="Larrondo L.F."/>
            <person name="Lindquist E."/>
            <person name="Ling A."/>
            <person name="Lombard V."/>
            <person name="Lucas S."/>
            <person name="Lundell T."/>
            <person name="Martin R."/>
            <person name="McLaughlin D.J."/>
            <person name="Morgenstern I."/>
            <person name="Morin E."/>
            <person name="Murat C."/>
            <person name="Nagy L.G."/>
            <person name="Nolan M."/>
            <person name="Ohm R.A."/>
            <person name="Patyshakuliyeva A."/>
            <person name="Rokas A."/>
            <person name="Ruiz-Duenas F.J."/>
            <person name="Sabat G."/>
            <person name="Salamov A."/>
            <person name="Samejima M."/>
            <person name="Schmutz J."/>
            <person name="Slot J.C."/>
            <person name="St John F."/>
            <person name="Stenlid J."/>
            <person name="Sun H."/>
            <person name="Sun S."/>
            <person name="Syed K."/>
            <person name="Tsang A."/>
            <person name="Wiebenga A."/>
            <person name="Young D."/>
            <person name="Pisabarro A."/>
            <person name="Eastwood D.C."/>
            <person name="Martin F."/>
            <person name="Cullen D."/>
            <person name="Grigoriev I.V."/>
            <person name="Hibbett D.S."/>
        </authorList>
    </citation>
    <scope>NUCLEOTIDE SEQUENCE [LARGE SCALE GENOMIC DNA]</scope>
    <source>
        <strain evidence="2 3">ATCC 11539</strain>
    </source>
</reference>
<feature type="region of interest" description="Disordered" evidence="1">
    <location>
        <begin position="85"/>
        <end position="145"/>
    </location>
</feature>
<organism evidence="2 3">
    <name type="scientific">Gloeophyllum trabeum (strain ATCC 11539 / FP-39264 / Madison 617)</name>
    <name type="common">Brown rot fungus</name>
    <dbReference type="NCBI Taxonomy" id="670483"/>
    <lineage>
        <taxon>Eukaryota</taxon>
        <taxon>Fungi</taxon>
        <taxon>Dikarya</taxon>
        <taxon>Basidiomycota</taxon>
        <taxon>Agaricomycotina</taxon>
        <taxon>Agaricomycetes</taxon>
        <taxon>Gloeophyllales</taxon>
        <taxon>Gloeophyllaceae</taxon>
        <taxon>Gloeophyllum</taxon>
    </lineage>
</organism>
<accession>S7QNW7</accession>
<dbReference type="Proteomes" id="UP000030669">
    <property type="component" value="Unassembled WGS sequence"/>
</dbReference>
<dbReference type="RefSeq" id="XP_007861476.1">
    <property type="nucleotide sequence ID" value="XM_007863285.1"/>
</dbReference>
<evidence type="ECO:0008006" key="4">
    <source>
        <dbReference type="Google" id="ProtNLM"/>
    </source>
</evidence>
<name>S7QNW7_GLOTA</name>
<dbReference type="GeneID" id="19309254"/>
<gene>
    <name evidence="2" type="ORF">GLOTRDRAFT_90491</name>
</gene>
<evidence type="ECO:0000313" key="3">
    <source>
        <dbReference type="Proteomes" id="UP000030669"/>
    </source>
</evidence>
<evidence type="ECO:0000256" key="1">
    <source>
        <dbReference type="SAM" id="MobiDB-lite"/>
    </source>
</evidence>
<dbReference type="OrthoDB" id="3257151at2759"/>
<dbReference type="HOGENOM" id="CLU_937055_0_0_1"/>
<dbReference type="EMBL" id="KB469296">
    <property type="protein sequence ID" value="EPQ61271.1"/>
    <property type="molecule type" value="Genomic_DNA"/>
</dbReference>
<feature type="compositionally biased region" description="Basic and acidic residues" evidence="1">
    <location>
        <begin position="95"/>
        <end position="108"/>
    </location>
</feature>
<dbReference type="KEGG" id="gtr:GLOTRDRAFT_90491"/>
<dbReference type="eggNOG" id="ENOG502T1TG">
    <property type="taxonomic scope" value="Eukaryota"/>
</dbReference>
<dbReference type="AlphaFoldDB" id="S7QNW7"/>